<proteinExistence type="predicted"/>
<dbReference type="EMBL" id="NHSF01000082">
    <property type="protein sequence ID" value="MBK5932233.1"/>
    <property type="molecule type" value="Genomic_DNA"/>
</dbReference>
<feature type="compositionally biased region" description="Gly residues" evidence="2">
    <location>
        <begin position="296"/>
        <end position="311"/>
    </location>
</feature>
<feature type="region of interest" description="Disordered" evidence="2">
    <location>
        <begin position="296"/>
        <end position="322"/>
    </location>
</feature>
<dbReference type="PANTHER" id="PTHR43327:SF5">
    <property type="entry name" value="BAND 7 PROTEIN"/>
    <property type="match status" value="1"/>
</dbReference>
<dbReference type="Pfam" id="PF01145">
    <property type="entry name" value="Band_7"/>
    <property type="match status" value="1"/>
</dbReference>
<feature type="domain" description="Band 7" evidence="3">
    <location>
        <begin position="34"/>
        <end position="205"/>
    </location>
</feature>
<dbReference type="Proteomes" id="UP001296967">
    <property type="component" value="Unassembled WGS sequence"/>
</dbReference>
<accession>A0AAJ0XH62</accession>
<dbReference type="Gene3D" id="3.30.479.30">
    <property type="entry name" value="Band 7 domain"/>
    <property type="match status" value="1"/>
</dbReference>
<evidence type="ECO:0000313" key="4">
    <source>
        <dbReference type="EMBL" id="MBK5932233.1"/>
    </source>
</evidence>
<dbReference type="RefSeq" id="WP_201247076.1">
    <property type="nucleotide sequence ID" value="NZ_NHSF01000082.1"/>
</dbReference>
<reference evidence="4" key="2">
    <citation type="journal article" date="2020" name="Microorganisms">
        <title>Osmotic Adaptation and Compatible Solute Biosynthesis of Phototrophic Bacteria as Revealed from Genome Analyses.</title>
        <authorList>
            <person name="Imhoff J.F."/>
            <person name="Rahn T."/>
            <person name="Kunzel S."/>
            <person name="Keller A."/>
            <person name="Neulinger S.C."/>
        </authorList>
    </citation>
    <scope>NUCLEOTIDE SEQUENCE</scope>
    <source>
        <strain evidence="4">DSM 4395</strain>
    </source>
</reference>
<dbReference type="GO" id="GO:0016020">
    <property type="term" value="C:membrane"/>
    <property type="evidence" value="ECO:0007669"/>
    <property type="project" value="UniProtKB-SubCell"/>
</dbReference>
<sequence>MPISELSPLLAFLVGLAAIPLLLGLAQKLGLYAIVHERESQVFTLFGKVIGTLDEPGLRFPILYFGPKALLVAFFGKRYLVNTKLRQYYLRDLMVNSEEGTPMGVGIWYEMQVCDPADYLFTNANPEGSLQANVASSTISTLSNLEMDKMLEDRHQLSRKVRATVSPLSEKWGYKLGSVYIRKVAFTDRQMVDNITEKVVKRLIQVTSAMKQDGENRVGLIKSETAFKVSQKMAEATATRPRVVGEALNAIAREDPETLAALMEVMETEQLIASGAEVDVLPREAQVLVSLGNAGRGAGGGSSGSGSGGSASGLALDPSTFS</sequence>
<keyword evidence="5" id="KW-1185">Reference proteome</keyword>
<dbReference type="PANTHER" id="PTHR43327">
    <property type="entry name" value="STOMATIN-LIKE PROTEIN 2, MITOCHONDRIAL"/>
    <property type="match status" value="1"/>
</dbReference>
<name>A0AAJ0XH62_HALSE</name>
<protein>
    <submittedName>
        <fullName evidence="4">Band 7 protein</fullName>
    </submittedName>
</protein>
<reference evidence="4" key="1">
    <citation type="submission" date="2017-05" db="EMBL/GenBank/DDBJ databases">
        <authorList>
            <person name="Imhoff J.F."/>
            <person name="Rahn T."/>
            <person name="Kuenzel S."/>
            <person name="Neulinger S.C."/>
        </authorList>
    </citation>
    <scope>NUCLEOTIDE SEQUENCE</scope>
    <source>
        <strain evidence="4">DSM 4395</strain>
    </source>
</reference>
<organism evidence="4 5">
    <name type="scientific">Halochromatium salexigens</name>
    <name type="common">Chromatium salexigens</name>
    <dbReference type="NCBI Taxonomy" id="49447"/>
    <lineage>
        <taxon>Bacteria</taxon>
        <taxon>Pseudomonadati</taxon>
        <taxon>Pseudomonadota</taxon>
        <taxon>Gammaproteobacteria</taxon>
        <taxon>Chromatiales</taxon>
        <taxon>Chromatiaceae</taxon>
        <taxon>Halochromatium</taxon>
    </lineage>
</organism>
<dbReference type="InterPro" id="IPR036013">
    <property type="entry name" value="Band_7/SPFH_dom_sf"/>
</dbReference>
<gene>
    <name evidence="4" type="ORF">CCR82_17255</name>
</gene>
<comment type="subcellular location">
    <subcellularLocation>
        <location evidence="1">Membrane</location>
        <topology evidence="1">Single-pass membrane protein</topology>
    </subcellularLocation>
</comment>
<dbReference type="InterPro" id="IPR050710">
    <property type="entry name" value="Band7/mec-2_domain"/>
</dbReference>
<dbReference type="SUPFAM" id="SSF117892">
    <property type="entry name" value="Band 7/SPFH domain"/>
    <property type="match status" value="1"/>
</dbReference>
<evidence type="ECO:0000259" key="3">
    <source>
        <dbReference type="Pfam" id="PF01145"/>
    </source>
</evidence>
<evidence type="ECO:0000256" key="2">
    <source>
        <dbReference type="SAM" id="MobiDB-lite"/>
    </source>
</evidence>
<evidence type="ECO:0000256" key="1">
    <source>
        <dbReference type="ARBA" id="ARBA00004167"/>
    </source>
</evidence>
<comment type="caution">
    <text evidence="4">The sequence shown here is derived from an EMBL/GenBank/DDBJ whole genome shotgun (WGS) entry which is preliminary data.</text>
</comment>
<dbReference type="InterPro" id="IPR001107">
    <property type="entry name" value="Band_7"/>
</dbReference>
<dbReference type="AlphaFoldDB" id="A0AAJ0XH62"/>
<evidence type="ECO:0000313" key="5">
    <source>
        <dbReference type="Proteomes" id="UP001296967"/>
    </source>
</evidence>